<gene>
    <name evidence="1" type="ORF">CTI12_AA361340</name>
</gene>
<name>A0A2U1MN56_ARTAN</name>
<sequence length="128" mass="14998">MVRGVQVWRFRPDNAIDTYDPYTVYAGYPNIFSMKVHHGGIFTSSPSRKYVNGKIQKWVVRTFRDEHKCGRFKDVLWKAATATTKVEFNNVMNELKVSHKQAHEWLSKISPEHWSRSHFSGNDTCFQC</sequence>
<dbReference type="EMBL" id="PKPP01004809">
    <property type="protein sequence ID" value="PWA62705.1"/>
    <property type="molecule type" value="Genomic_DNA"/>
</dbReference>
<reference evidence="1 2" key="1">
    <citation type="journal article" date="2018" name="Mol. Plant">
        <title>The genome of Artemisia annua provides insight into the evolution of Asteraceae family and artemisinin biosynthesis.</title>
        <authorList>
            <person name="Shen Q."/>
            <person name="Zhang L."/>
            <person name="Liao Z."/>
            <person name="Wang S."/>
            <person name="Yan T."/>
            <person name="Shi P."/>
            <person name="Liu M."/>
            <person name="Fu X."/>
            <person name="Pan Q."/>
            <person name="Wang Y."/>
            <person name="Lv Z."/>
            <person name="Lu X."/>
            <person name="Zhang F."/>
            <person name="Jiang W."/>
            <person name="Ma Y."/>
            <person name="Chen M."/>
            <person name="Hao X."/>
            <person name="Li L."/>
            <person name="Tang Y."/>
            <person name="Lv G."/>
            <person name="Zhou Y."/>
            <person name="Sun X."/>
            <person name="Brodelius P.E."/>
            <person name="Rose J.K.C."/>
            <person name="Tang K."/>
        </authorList>
    </citation>
    <scope>NUCLEOTIDE SEQUENCE [LARGE SCALE GENOMIC DNA]</scope>
    <source>
        <strain evidence="2">cv. Huhao1</strain>
        <tissue evidence="1">Leaf</tissue>
    </source>
</reference>
<proteinExistence type="predicted"/>
<evidence type="ECO:0000313" key="1">
    <source>
        <dbReference type="EMBL" id="PWA62705.1"/>
    </source>
</evidence>
<organism evidence="1 2">
    <name type="scientific">Artemisia annua</name>
    <name type="common">Sweet wormwood</name>
    <dbReference type="NCBI Taxonomy" id="35608"/>
    <lineage>
        <taxon>Eukaryota</taxon>
        <taxon>Viridiplantae</taxon>
        <taxon>Streptophyta</taxon>
        <taxon>Embryophyta</taxon>
        <taxon>Tracheophyta</taxon>
        <taxon>Spermatophyta</taxon>
        <taxon>Magnoliopsida</taxon>
        <taxon>eudicotyledons</taxon>
        <taxon>Gunneridae</taxon>
        <taxon>Pentapetalae</taxon>
        <taxon>asterids</taxon>
        <taxon>campanulids</taxon>
        <taxon>Asterales</taxon>
        <taxon>Asteraceae</taxon>
        <taxon>Asteroideae</taxon>
        <taxon>Anthemideae</taxon>
        <taxon>Artemisiinae</taxon>
        <taxon>Artemisia</taxon>
    </lineage>
</organism>
<dbReference type="Proteomes" id="UP000245207">
    <property type="component" value="Unassembled WGS sequence"/>
</dbReference>
<dbReference type="OrthoDB" id="1683089at2759"/>
<dbReference type="AlphaFoldDB" id="A0A2U1MN56"/>
<evidence type="ECO:0000313" key="2">
    <source>
        <dbReference type="Proteomes" id="UP000245207"/>
    </source>
</evidence>
<protein>
    <submittedName>
        <fullName evidence="1">Uncharacterized protein</fullName>
    </submittedName>
</protein>
<accession>A0A2U1MN56</accession>
<keyword evidence="2" id="KW-1185">Reference proteome</keyword>
<comment type="caution">
    <text evidence="1">The sequence shown here is derived from an EMBL/GenBank/DDBJ whole genome shotgun (WGS) entry which is preliminary data.</text>
</comment>